<evidence type="ECO:0000313" key="1">
    <source>
        <dbReference type="EMBL" id="CAB3991188.1"/>
    </source>
</evidence>
<organism evidence="1 2">
    <name type="scientific">Paramuricea clavata</name>
    <name type="common">Red gorgonian</name>
    <name type="synonym">Violescent sea-whip</name>
    <dbReference type="NCBI Taxonomy" id="317549"/>
    <lineage>
        <taxon>Eukaryota</taxon>
        <taxon>Metazoa</taxon>
        <taxon>Cnidaria</taxon>
        <taxon>Anthozoa</taxon>
        <taxon>Octocorallia</taxon>
        <taxon>Malacalcyonacea</taxon>
        <taxon>Plexauridae</taxon>
        <taxon>Paramuricea</taxon>
    </lineage>
</organism>
<accession>A0A6S7GGU4</accession>
<sequence>MSGGQNKFTTREIIDLWDRNYGIPVDGEGSNISPEHSEPDIDAEQADFDSELSEIGEHTEVLDNLHTLEIVDEEGIASTIIYFIKGHQTGLVFTTSGDLCHNIYMFKKMV</sequence>
<reference evidence="1" key="1">
    <citation type="submission" date="2020-04" db="EMBL/GenBank/DDBJ databases">
        <authorList>
            <person name="Alioto T."/>
            <person name="Alioto T."/>
            <person name="Gomez Garrido J."/>
        </authorList>
    </citation>
    <scope>NUCLEOTIDE SEQUENCE</scope>
    <source>
        <strain evidence="1">A484AB</strain>
    </source>
</reference>
<dbReference type="AlphaFoldDB" id="A0A6S7GGU4"/>
<protein>
    <submittedName>
        <fullName evidence="1">Uncharacterized protein</fullName>
    </submittedName>
</protein>
<evidence type="ECO:0000313" key="2">
    <source>
        <dbReference type="Proteomes" id="UP001152795"/>
    </source>
</evidence>
<name>A0A6S7GGU4_PARCT</name>
<keyword evidence="2" id="KW-1185">Reference proteome</keyword>
<proteinExistence type="predicted"/>
<dbReference type="EMBL" id="CACRXK020001804">
    <property type="protein sequence ID" value="CAB3991188.1"/>
    <property type="molecule type" value="Genomic_DNA"/>
</dbReference>
<dbReference type="Proteomes" id="UP001152795">
    <property type="component" value="Unassembled WGS sequence"/>
</dbReference>
<comment type="caution">
    <text evidence="1">The sequence shown here is derived from an EMBL/GenBank/DDBJ whole genome shotgun (WGS) entry which is preliminary data.</text>
</comment>
<gene>
    <name evidence="1" type="ORF">PACLA_8A076786</name>
</gene>